<dbReference type="PATRIC" id="fig|1217651.3.peg.1476"/>
<accession>N8YSI8</accession>
<protein>
    <submittedName>
        <fullName evidence="1">Uncharacterized protein</fullName>
    </submittedName>
</protein>
<name>N8YSI8_ACIBZ</name>
<dbReference type="HOGENOM" id="CLU_3113420_0_0_6"/>
<proteinExistence type="predicted"/>
<dbReference type="Proteomes" id="UP000013270">
    <property type="component" value="Unassembled WGS sequence"/>
</dbReference>
<reference evidence="1 2" key="1">
    <citation type="submission" date="2013-02" db="EMBL/GenBank/DDBJ databases">
        <title>The Genome Sequence of Acinetobacter bereziniae NIPH 3.</title>
        <authorList>
            <consortium name="The Broad Institute Genome Sequencing Platform"/>
            <consortium name="The Broad Institute Genome Sequencing Center for Infectious Disease"/>
            <person name="Cerqueira G."/>
            <person name="Feldgarden M."/>
            <person name="Courvalin P."/>
            <person name="Perichon B."/>
            <person name="Grillot-Courvalin C."/>
            <person name="Clermont D."/>
            <person name="Rocha E."/>
            <person name="Yoon E.-J."/>
            <person name="Nemec A."/>
            <person name="Walker B."/>
            <person name="Young S.K."/>
            <person name="Zeng Q."/>
            <person name="Gargeya S."/>
            <person name="Fitzgerald M."/>
            <person name="Haas B."/>
            <person name="Abouelleil A."/>
            <person name="Alvarado L."/>
            <person name="Arachchi H.M."/>
            <person name="Berlin A.M."/>
            <person name="Chapman S.B."/>
            <person name="Dewar J."/>
            <person name="Goldberg J."/>
            <person name="Griggs A."/>
            <person name="Gujja S."/>
            <person name="Hansen M."/>
            <person name="Howarth C."/>
            <person name="Imamovic A."/>
            <person name="Larimer J."/>
            <person name="McCowan C."/>
            <person name="Murphy C."/>
            <person name="Neiman D."/>
            <person name="Pearson M."/>
            <person name="Priest M."/>
            <person name="Roberts A."/>
            <person name="Saif S."/>
            <person name="Shea T."/>
            <person name="Sisk P."/>
            <person name="Sykes S."/>
            <person name="Wortman J."/>
            <person name="Nusbaum C."/>
            <person name="Birren B."/>
        </authorList>
    </citation>
    <scope>NUCLEOTIDE SEQUENCE [LARGE SCALE GENOMIC DNA]</scope>
    <source>
        <strain evidence="1 2">NIPH 3</strain>
    </source>
</reference>
<evidence type="ECO:0000313" key="2">
    <source>
        <dbReference type="Proteomes" id="UP000013270"/>
    </source>
</evidence>
<dbReference type="AlphaFoldDB" id="N8YSI8"/>
<evidence type="ECO:0000313" key="1">
    <source>
        <dbReference type="EMBL" id="ENV22503.1"/>
    </source>
</evidence>
<sequence length="50" mass="5613">MNLKGVISSEKPTGEQRKGVGFYQEELDHMARQGYGNASFDVGAEEREYC</sequence>
<dbReference type="EMBL" id="APPK01000026">
    <property type="protein sequence ID" value="ENV22503.1"/>
    <property type="molecule type" value="Genomic_DNA"/>
</dbReference>
<organism evidence="1 2">
    <name type="scientific">Acinetobacter bereziniae NIPH 3</name>
    <dbReference type="NCBI Taxonomy" id="1217651"/>
    <lineage>
        <taxon>Bacteria</taxon>
        <taxon>Pseudomonadati</taxon>
        <taxon>Pseudomonadota</taxon>
        <taxon>Gammaproteobacteria</taxon>
        <taxon>Moraxellales</taxon>
        <taxon>Moraxellaceae</taxon>
        <taxon>Acinetobacter</taxon>
    </lineage>
</organism>
<gene>
    <name evidence="1" type="ORF">F963_01497</name>
</gene>
<comment type="caution">
    <text evidence="1">The sequence shown here is derived from an EMBL/GenBank/DDBJ whole genome shotgun (WGS) entry which is preliminary data.</text>
</comment>